<dbReference type="RefSeq" id="WP_344922956.1">
    <property type="nucleotide sequence ID" value="NZ_BAABAQ010000019.1"/>
</dbReference>
<protein>
    <recommendedName>
        <fullName evidence="4">Short-chain dehydrogenase</fullName>
    </recommendedName>
</protein>
<sequence>MVRKAVVTGGTGGIGFYVASQLAEFGFAVTVVGRDVGRGQEAARLIGEGTRFLQADLSSLRQTRELGARLAQEGPLHLLVNNVGGMWSTRWETVDGIEASLAVNHLAPVVLTRELLGVLRAGAPSRIVEVTSSSITVAEVDGPLDYEEIEQAGDYYGMAACGRAKLARLAHSQDLAEELKGSGITVLSVDPLGPAAAATPNAAAMTPQILPPAVRHLWDAIQAGMRPAPESAGPIVAAAINPAFDDAAGLIVGPDGAPSQDLLKYLSPEISASVRTLTRRVLAEAERP</sequence>
<dbReference type="PANTHER" id="PTHR43157">
    <property type="entry name" value="PHOSPHATIDYLINOSITOL-GLYCAN BIOSYNTHESIS CLASS F PROTEIN-RELATED"/>
    <property type="match status" value="1"/>
</dbReference>
<name>A0ABP8BKX7_9ACTN</name>
<gene>
    <name evidence="2" type="ORF">GCM10022252_73820</name>
</gene>
<comment type="caution">
    <text evidence="2">The sequence shown here is derived from an EMBL/GenBank/DDBJ whole genome shotgun (WGS) entry which is preliminary data.</text>
</comment>
<evidence type="ECO:0000313" key="2">
    <source>
        <dbReference type="EMBL" id="GAA4208549.1"/>
    </source>
</evidence>
<keyword evidence="3" id="KW-1185">Reference proteome</keyword>
<keyword evidence="1" id="KW-0560">Oxidoreductase</keyword>
<dbReference type="Pfam" id="PF00106">
    <property type="entry name" value="adh_short"/>
    <property type="match status" value="1"/>
</dbReference>
<evidence type="ECO:0008006" key="4">
    <source>
        <dbReference type="Google" id="ProtNLM"/>
    </source>
</evidence>
<dbReference type="InterPro" id="IPR036291">
    <property type="entry name" value="NAD(P)-bd_dom_sf"/>
</dbReference>
<organism evidence="2 3">
    <name type="scientific">Streptosporangium oxazolinicum</name>
    <dbReference type="NCBI Taxonomy" id="909287"/>
    <lineage>
        <taxon>Bacteria</taxon>
        <taxon>Bacillati</taxon>
        <taxon>Actinomycetota</taxon>
        <taxon>Actinomycetes</taxon>
        <taxon>Streptosporangiales</taxon>
        <taxon>Streptosporangiaceae</taxon>
        <taxon>Streptosporangium</taxon>
    </lineage>
</organism>
<accession>A0ABP8BKX7</accession>
<dbReference type="PRINTS" id="PR00081">
    <property type="entry name" value="GDHRDH"/>
</dbReference>
<dbReference type="PANTHER" id="PTHR43157:SF31">
    <property type="entry name" value="PHOSPHATIDYLINOSITOL-GLYCAN BIOSYNTHESIS CLASS F PROTEIN"/>
    <property type="match status" value="1"/>
</dbReference>
<dbReference type="InterPro" id="IPR002347">
    <property type="entry name" value="SDR_fam"/>
</dbReference>
<proteinExistence type="predicted"/>
<dbReference type="Gene3D" id="3.40.50.720">
    <property type="entry name" value="NAD(P)-binding Rossmann-like Domain"/>
    <property type="match status" value="1"/>
</dbReference>
<dbReference type="EMBL" id="BAABAQ010000019">
    <property type="protein sequence ID" value="GAA4208549.1"/>
    <property type="molecule type" value="Genomic_DNA"/>
</dbReference>
<dbReference type="SUPFAM" id="SSF51735">
    <property type="entry name" value="NAD(P)-binding Rossmann-fold domains"/>
    <property type="match status" value="1"/>
</dbReference>
<dbReference type="Proteomes" id="UP001501251">
    <property type="component" value="Unassembled WGS sequence"/>
</dbReference>
<evidence type="ECO:0000313" key="3">
    <source>
        <dbReference type="Proteomes" id="UP001501251"/>
    </source>
</evidence>
<evidence type="ECO:0000256" key="1">
    <source>
        <dbReference type="ARBA" id="ARBA00023002"/>
    </source>
</evidence>
<reference evidence="3" key="1">
    <citation type="journal article" date="2019" name="Int. J. Syst. Evol. Microbiol.">
        <title>The Global Catalogue of Microorganisms (GCM) 10K type strain sequencing project: providing services to taxonomists for standard genome sequencing and annotation.</title>
        <authorList>
            <consortium name="The Broad Institute Genomics Platform"/>
            <consortium name="The Broad Institute Genome Sequencing Center for Infectious Disease"/>
            <person name="Wu L."/>
            <person name="Ma J."/>
        </authorList>
    </citation>
    <scope>NUCLEOTIDE SEQUENCE [LARGE SCALE GENOMIC DNA]</scope>
    <source>
        <strain evidence="3">JCM 17388</strain>
    </source>
</reference>